<proteinExistence type="predicted"/>
<comment type="caution">
    <text evidence="2">The sequence shown here is derived from an EMBL/GenBank/DDBJ whole genome shotgun (WGS) entry which is preliminary data.</text>
</comment>
<dbReference type="RefSeq" id="WP_125294433.1">
    <property type="nucleotide sequence ID" value="NZ_DAMAJB010000008.1"/>
</dbReference>
<dbReference type="InterPro" id="IPR014729">
    <property type="entry name" value="Rossmann-like_a/b/a_fold"/>
</dbReference>
<dbReference type="Pfam" id="PF02698">
    <property type="entry name" value="DUF218"/>
    <property type="match status" value="1"/>
</dbReference>
<dbReference type="GO" id="GO:0005886">
    <property type="term" value="C:plasma membrane"/>
    <property type="evidence" value="ECO:0007669"/>
    <property type="project" value="TreeGrafter"/>
</dbReference>
<dbReference type="PANTHER" id="PTHR30336">
    <property type="entry name" value="INNER MEMBRANE PROTEIN, PROBABLE PERMEASE"/>
    <property type="match status" value="1"/>
</dbReference>
<name>A0A3R9G6L6_9ENTR</name>
<dbReference type="CDD" id="cd06259">
    <property type="entry name" value="YdcF-like"/>
    <property type="match status" value="1"/>
</dbReference>
<reference evidence="2 3" key="1">
    <citation type="submission" date="2018-10" db="EMBL/GenBank/DDBJ databases">
        <title>Transmission dynamics of multidrug resistant bacteria on intensive care unit surfaces.</title>
        <authorList>
            <person name="D'Souza A.W."/>
            <person name="Potter R.F."/>
            <person name="Wallace M."/>
            <person name="Shupe A."/>
            <person name="Patel S."/>
            <person name="Sun S."/>
            <person name="Gul D."/>
            <person name="Kwon J.H."/>
            <person name="Andleeb S."/>
            <person name="Burnham C.-A.D."/>
            <person name="Dantas G."/>
        </authorList>
    </citation>
    <scope>NUCLEOTIDE SEQUENCE [LARGE SCALE GENOMIC DNA]</scope>
    <source>
        <strain evidence="2 3">AS_373</strain>
    </source>
</reference>
<evidence type="ECO:0000259" key="1">
    <source>
        <dbReference type="Pfam" id="PF02698"/>
    </source>
</evidence>
<dbReference type="OrthoDB" id="2216870at2"/>
<feature type="domain" description="DUF218" evidence="1">
    <location>
        <begin position="38"/>
        <end position="172"/>
    </location>
</feature>
<dbReference type="InterPro" id="IPR003848">
    <property type="entry name" value="DUF218"/>
</dbReference>
<evidence type="ECO:0000313" key="2">
    <source>
        <dbReference type="EMBL" id="RSE23866.1"/>
    </source>
</evidence>
<dbReference type="Gene3D" id="1.10.3620.10">
    <property type="entry name" value="YdcF like domain"/>
    <property type="match status" value="1"/>
</dbReference>
<dbReference type="Gene3D" id="3.40.50.620">
    <property type="entry name" value="HUPs"/>
    <property type="match status" value="1"/>
</dbReference>
<organism evidence="2 3">
    <name type="scientific">Atlantibacter subterraneus</name>
    <dbReference type="NCBI Taxonomy" id="255519"/>
    <lineage>
        <taxon>Bacteria</taxon>
        <taxon>Pseudomonadati</taxon>
        <taxon>Pseudomonadota</taxon>
        <taxon>Gammaproteobacteria</taxon>
        <taxon>Enterobacterales</taxon>
        <taxon>Enterobacteriaceae</taxon>
        <taxon>Atlantibacter</taxon>
    </lineage>
</organism>
<accession>A0A3R9G6L6</accession>
<evidence type="ECO:0000313" key="3">
    <source>
        <dbReference type="Proteomes" id="UP000275331"/>
    </source>
</evidence>
<sequence>MTPFPPLSPELIDAANTLGEWLAQDDSAALADAKDIGLVVLAGNAAIPAIDAACREAAARQVPLLISGGIGHSTPFLYAAVARHPRYNLLPTTERSEAAILADIAGRFWNIPADKLLVEDKSTNCGENAAFTRDMMHALHLQPRQAILVQDPTMQRRTAATFARVWRDAERQVEWFNVPGIVPTLTNTPRETRFVAGEGLWSVDRYLSLIVGEIPRLRNDKDGYGPNGRGFIAAVDIPERVLAAWQTLRNDPSLNAVLTR</sequence>
<gene>
    <name evidence="2" type="ORF">EGT71_17140</name>
</gene>
<dbReference type="AlphaFoldDB" id="A0A3R9G6L6"/>
<dbReference type="Proteomes" id="UP000275331">
    <property type="component" value="Unassembled WGS sequence"/>
</dbReference>
<dbReference type="EMBL" id="RHXB01000012">
    <property type="protein sequence ID" value="RSE23866.1"/>
    <property type="molecule type" value="Genomic_DNA"/>
</dbReference>
<dbReference type="InterPro" id="IPR051599">
    <property type="entry name" value="Cell_Envelope_Assoc"/>
</dbReference>
<dbReference type="PANTHER" id="PTHR30336:SF20">
    <property type="entry name" value="DUF218 DOMAIN-CONTAINING PROTEIN"/>
    <property type="match status" value="1"/>
</dbReference>
<protein>
    <submittedName>
        <fullName evidence="2">YdcF family protein</fullName>
    </submittedName>
</protein>